<keyword evidence="1" id="KW-0732">Signal</keyword>
<feature type="signal peptide" evidence="1">
    <location>
        <begin position="1"/>
        <end position="30"/>
    </location>
</feature>
<gene>
    <name evidence="2" type="ORF">EJ065_2851</name>
</gene>
<name>A0A410RRK0_CORCK</name>
<organism evidence="2 3">
    <name type="scientific">Corallococcus coralloides</name>
    <name type="common">Myxococcus coralloides</name>
    <dbReference type="NCBI Taxonomy" id="184914"/>
    <lineage>
        <taxon>Bacteria</taxon>
        <taxon>Pseudomonadati</taxon>
        <taxon>Myxococcota</taxon>
        <taxon>Myxococcia</taxon>
        <taxon>Myxococcales</taxon>
        <taxon>Cystobacterineae</taxon>
        <taxon>Myxococcaceae</taxon>
        <taxon>Corallococcus</taxon>
    </lineage>
</organism>
<feature type="chain" id="PRO_5018975674" description="Lipoprotein" evidence="1">
    <location>
        <begin position="31"/>
        <end position="128"/>
    </location>
</feature>
<reference evidence="2 3" key="1">
    <citation type="submission" date="2018-12" db="EMBL/GenBank/DDBJ databases">
        <title>Complete Genome Sequence of the Corallopyronin A producing Myxobacterium Corallococcus coralloides B035.</title>
        <authorList>
            <person name="Bouhired S.M."/>
            <person name="Rupp O."/>
            <person name="Blom J."/>
            <person name="Schaeberle T.F."/>
            <person name="Kehraus S."/>
            <person name="Schiefer A."/>
            <person name="Pfarr K."/>
            <person name="Goesmann A."/>
            <person name="Hoerauf A."/>
            <person name="Koenig G.M."/>
        </authorList>
    </citation>
    <scope>NUCLEOTIDE SEQUENCE [LARGE SCALE GENOMIC DNA]</scope>
    <source>
        <strain evidence="2 3">B035</strain>
    </source>
</reference>
<dbReference type="EMBL" id="CP034669">
    <property type="protein sequence ID" value="QAT84421.1"/>
    <property type="molecule type" value="Genomic_DNA"/>
</dbReference>
<proteinExistence type="predicted"/>
<evidence type="ECO:0008006" key="4">
    <source>
        <dbReference type="Google" id="ProtNLM"/>
    </source>
</evidence>
<protein>
    <recommendedName>
        <fullName evidence="4">Lipoprotein</fullName>
    </recommendedName>
</protein>
<dbReference type="Proteomes" id="UP000288758">
    <property type="component" value="Chromosome"/>
</dbReference>
<dbReference type="PROSITE" id="PS51257">
    <property type="entry name" value="PROKAR_LIPOPROTEIN"/>
    <property type="match status" value="1"/>
</dbReference>
<sequence>MTVLRTAHWRRRLAPILAALSLGCATVAMDTETDCIQRHPGLPEACGLTAAEAAALMAAAVGATGTHSSANANEYVDDPRLPDWKNRCLRTWNECADGRYRGDCTACLRRCEGQHEWPIDMCGPKRRR</sequence>
<dbReference type="AlphaFoldDB" id="A0A410RRK0"/>
<accession>A0A410RRK0</accession>
<evidence type="ECO:0000313" key="2">
    <source>
        <dbReference type="EMBL" id="QAT84421.1"/>
    </source>
</evidence>
<evidence type="ECO:0000256" key="1">
    <source>
        <dbReference type="SAM" id="SignalP"/>
    </source>
</evidence>
<evidence type="ECO:0000313" key="3">
    <source>
        <dbReference type="Proteomes" id="UP000288758"/>
    </source>
</evidence>